<evidence type="ECO:0000313" key="1">
    <source>
        <dbReference type="EMBL" id="EKJ92504.1"/>
    </source>
</evidence>
<dbReference type="HOGENOM" id="CLU_3363156_0_0_10"/>
<gene>
    <name evidence="1" type="ORF">HMPREF1057_01339</name>
</gene>
<dbReference type="AlphaFoldDB" id="K5CFY9"/>
<reference evidence="1 2" key="1">
    <citation type="submission" date="2012-02" db="EMBL/GenBank/DDBJ databases">
        <title>The Genome Sequence of Bacteroides finegoldii CL09T03C10.</title>
        <authorList>
            <consortium name="The Broad Institute Genome Sequencing Platform"/>
            <person name="Earl A."/>
            <person name="Ward D."/>
            <person name="Feldgarden M."/>
            <person name="Gevers D."/>
            <person name="Zitomersky N.L."/>
            <person name="Coyne M.J."/>
            <person name="Comstock L.E."/>
            <person name="Young S.K."/>
            <person name="Zeng Q."/>
            <person name="Gargeya S."/>
            <person name="Fitzgerald M."/>
            <person name="Haas B."/>
            <person name="Abouelleil A."/>
            <person name="Alvarado L."/>
            <person name="Arachchi H.M."/>
            <person name="Berlin A."/>
            <person name="Chapman S.B."/>
            <person name="Gearin G."/>
            <person name="Goldberg J."/>
            <person name="Griggs A."/>
            <person name="Gujja S."/>
            <person name="Hansen M."/>
            <person name="Heiman D."/>
            <person name="Howarth C."/>
            <person name="Larimer J."/>
            <person name="Lui A."/>
            <person name="MacDonald P.J.P."/>
            <person name="McCowen C."/>
            <person name="Montmayeur A."/>
            <person name="Murphy C."/>
            <person name="Neiman D."/>
            <person name="Pearson M."/>
            <person name="Priest M."/>
            <person name="Roberts A."/>
            <person name="Saif S."/>
            <person name="Shea T."/>
            <person name="Sisk P."/>
            <person name="Stolte C."/>
            <person name="Sykes S."/>
            <person name="Wortman J."/>
            <person name="Nusbaum C."/>
            <person name="Birren B."/>
        </authorList>
    </citation>
    <scope>NUCLEOTIDE SEQUENCE [LARGE SCALE GENOMIC DNA]</scope>
    <source>
        <strain evidence="1 2">CL09T03C10</strain>
    </source>
</reference>
<organism evidence="1 2">
    <name type="scientific">Bacteroides finegoldii CL09T03C10</name>
    <dbReference type="NCBI Taxonomy" id="997888"/>
    <lineage>
        <taxon>Bacteria</taxon>
        <taxon>Pseudomonadati</taxon>
        <taxon>Bacteroidota</taxon>
        <taxon>Bacteroidia</taxon>
        <taxon>Bacteroidales</taxon>
        <taxon>Bacteroidaceae</taxon>
        <taxon>Bacteroides</taxon>
    </lineage>
</organism>
<dbReference type="EMBL" id="AGXW01000002">
    <property type="protein sequence ID" value="EKJ92504.1"/>
    <property type="molecule type" value="Genomic_DNA"/>
</dbReference>
<name>K5CFY9_9BACE</name>
<comment type="caution">
    <text evidence="1">The sequence shown here is derived from an EMBL/GenBank/DDBJ whole genome shotgun (WGS) entry which is preliminary data.</text>
</comment>
<protein>
    <submittedName>
        <fullName evidence="1">Uncharacterized protein</fullName>
    </submittedName>
</protein>
<accession>K5CFY9</accession>
<evidence type="ECO:0000313" key="2">
    <source>
        <dbReference type="Proteomes" id="UP000007995"/>
    </source>
</evidence>
<sequence length="35" mass="3951">MKISCEVYCENFLTIDLTISHANNLACSHRMSTFG</sequence>
<dbReference type="Proteomes" id="UP000007995">
    <property type="component" value="Unassembled WGS sequence"/>
</dbReference>
<proteinExistence type="predicted"/>